<evidence type="ECO:0000256" key="5">
    <source>
        <dbReference type="HAMAP-Rule" id="MF_01092"/>
    </source>
</evidence>
<dbReference type="PANTHER" id="PTHR39455">
    <property type="entry name" value="CELL DIVISION PROTEIN ZAPD"/>
    <property type="match status" value="1"/>
</dbReference>
<sequence length="268" mass="30705">MSVSHNENNVMCYEHPLNERMRAFLRLEHLFQRFEHQISQCGDGQGNDVWSSRIGLESIIDVLTILARMDIKSELIKELERQAVTFQNLANNPNVDSDRLADILTTTKHSLNVVRSMESIPGAELQQNVLLNTVRQRSSIPAGACGFDIPSFDYWLQGSPTRRKNDLVGWYSAFNNIRGGISLCLRLLRESATMSREQAMGGFFQRVVNKTLPLQLVRVVLLKGTPWYPEISAGRHRFIIRFMVTVAMDKRPTQTEENVEFQLFYCVI</sequence>
<dbReference type="Gene3D" id="2.60.440.10">
    <property type="entry name" value="YacF-like domains"/>
    <property type="match status" value="1"/>
</dbReference>
<protein>
    <recommendedName>
        <fullName evidence="5">Cell division protein ZapD</fullName>
    </recommendedName>
    <alternativeName>
        <fullName evidence="5">Z ring-associated protein D</fullName>
    </alternativeName>
</protein>
<keyword evidence="3 5" id="KW-0717">Septation</keyword>
<comment type="subunit">
    <text evidence="5">Interacts with FtsZ.</text>
</comment>
<evidence type="ECO:0000313" key="6">
    <source>
        <dbReference type="EMBL" id="VFK03731.1"/>
    </source>
</evidence>
<comment type="subcellular location">
    <subcellularLocation>
        <location evidence="5">Cytoplasm</location>
    </subcellularLocation>
    <text evidence="5">Localizes to mid-cell in an FtsZ-dependent manner.</text>
</comment>
<dbReference type="SUPFAM" id="SSF160950">
    <property type="entry name" value="YacF-like"/>
    <property type="match status" value="1"/>
</dbReference>
<keyword evidence="2 5" id="KW-0132">Cell division</keyword>
<comment type="similarity">
    <text evidence="5">Belongs to the ZapD family.</text>
</comment>
<accession>A0A450VHF5</accession>
<dbReference type="PANTHER" id="PTHR39455:SF1">
    <property type="entry name" value="CELL DIVISION PROTEIN ZAPD"/>
    <property type="match status" value="1"/>
</dbReference>
<dbReference type="NCBIfam" id="NF003656">
    <property type="entry name" value="PRK05287.1-4"/>
    <property type="match status" value="1"/>
</dbReference>
<dbReference type="EMBL" id="CAADFG010000386">
    <property type="protein sequence ID" value="VFK04157.1"/>
    <property type="molecule type" value="Genomic_DNA"/>
</dbReference>
<dbReference type="InterPro" id="IPR009777">
    <property type="entry name" value="ZapD"/>
</dbReference>
<dbReference type="GO" id="GO:0005737">
    <property type="term" value="C:cytoplasm"/>
    <property type="evidence" value="ECO:0007669"/>
    <property type="project" value="UniProtKB-SubCell"/>
</dbReference>
<keyword evidence="4 5" id="KW-0131">Cell cycle</keyword>
<dbReference type="GO" id="GO:0032153">
    <property type="term" value="C:cell division site"/>
    <property type="evidence" value="ECO:0007669"/>
    <property type="project" value="TreeGrafter"/>
</dbReference>
<evidence type="ECO:0000256" key="3">
    <source>
        <dbReference type="ARBA" id="ARBA00023210"/>
    </source>
</evidence>
<dbReference type="HAMAP" id="MF_01092">
    <property type="entry name" value="ZapD"/>
    <property type="match status" value="1"/>
</dbReference>
<dbReference type="InterPro" id="IPR036268">
    <property type="entry name" value="ZapD_sf"/>
</dbReference>
<dbReference type="EMBL" id="CAADFJ010000367">
    <property type="protein sequence ID" value="VFK06669.1"/>
    <property type="molecule type" value="Genomic_DNA"/>
</dbReference>
<evidence type="ECO:0000256" key="2">
    <source>
        <dbReference type="ARBA" id="ARBA00022618"/>
    </source>
</evidence>
<dbReference type="GO" id="GO:0043093">
    <property type="term" value="P:FtsZ-dependent cytokinesis"/>
    <property type="evidence" value="ECO:0007669"/>
    <property type="project" value="UniProtKB-UniRule"/>
</dbReference>
<dbReference type="Gene3D" id="1.10.3900.10">
    <property type="entry name" value="YacF-like"/>
    <property type="match status" value="1"/>
</dbReference>
<evidence type="ECO:0000313" key="7">
    <source>
        <dbReference type="EMBL" id="VFK04157.1"/>
    </source>
</evidence>
<dbReference type="Pfam" id="PF07072">
    <property type="entry name" value="ZapD"/>
    <property type="match status" value="1"/>
</dbReference>
<dbReference type="GO" id="GO:0000917">
    <property type="term" value="P:division septum assembly"/>
    <property type="evidence" value="ECO:0007669"/>
    <property type="project" value="UniProtKB-KW"/>
</dbReference>
<gene>
    <name evidence="5" type="primary">zapD</name>
    <name evidence="7" type="ORF">BECKH772A_GA0070896_103862</name>
    <name evidence="6" type="ORF">BECKH772B_GA0070898_103763</name>
    <name evidence="8" type="ORF">BECKH772C_GA0070978_103672</name>
</gene>
<evidence type="ECO:0000313" key="8">
    <source>
        <dbReference type="EMBL" id="VFK06669.1"/>
    </source>
</evidence>
<dbReference type="EMBL" id="CAADFI010000376">
    <property type="protein sequence ID" value="VFK03731.1"/>
    <property type="molecule type" value="Genomic_DNA"/>
</dbReference>
<dbReference type="InterPro" id="IPR027462">
    <property type="entry name" value="ZapD_C"/>
</dbReference>
<proteinExistence type="inferred from homology"/>
<keyword evidence="1 5" id="KW-0963">Cytoplasm</keyword>
<name>A0A450VHF5_9GAMM</name>
<evidence type="ECO:0000256" key="1">
    <source>
        <dbReference type="ARBA" id="ARBA00022490"/>
    </source>
</evidence>
<dbReference type="AlphaFoldDB" id="A0A450VHF5"/>
<organism evidence="7">
    <name type="scientific">Candidatus Kentrum eta</name>
    <dbReference type="NCBI Taxonomy" id="2126337"/>
    <lineage>
        <taxon>Bacteria</taxon>
        <taxon>Pseudomonadati</taxon>
        <taxon>Pseudomonadota</taxon>
        <taxon>Gammaproteobacteria</taxon>
        <taxon>Candidatus Kentrum</taxon>
    </lineage>
</organism>
<reference evidence="7" key="1">
    <citation type="submission" date="2019-02" db="EMBL/GenBank/DDBJ databases">
        <authorList>
            <person name="Gruber-Vodicka R. H."/>
            <person name="Seah K. B. B."/>
        </authorList>
    </citation>
    <scope>NUCLEOTIDE SEQUENCE</scope>
    <source>
        <strain evidence="8">BECK_SA2B12</strain>
        <strain evidence="7">BECK_SA2B15</strain>
        <strain evidence="6">BECK_SA2B20</strain>
    </source>
</reference>
<evidence type="ECO:0000256" key="4">
    <source>
        <dbReference type="ARBA" id="ARBA00023306"/>
    </source>
</evidence>
<comment type="function">
    <text evidence="5">Cell division factor that enhances FtsZ-ring assembly. Directly interacts with FtsZ and promotes bundling of FtsZ protofilaments, with a reduction in FtsZ GTPase activity.</text>
</comment>